<dbReference type="GO" id="GO:0016477">
    <property type="term" value="P:cell migration"/>
    <property type="evidence" value="ECO:0007669"/>
    <property type="project" value="TreeGrafter"/>
</dbReference>
<dbReference type="GO" id="GO:0000902">
    <property type="term" value="P:cell morphogenesis"/>
    <property type="evidence" value="ECO:0007669"/>
    <property type="project" value="TreeGrafter"/>
</dbReference>
<dbReference type="Gene3D" id="4.10.900.10">
    <property type="entry name" value="TCF3-CBD (Catenin binding domain)"/>
    <property type="match status" value="2"/>
</dbReference>
<reference evidence="19" key="1">
    <citation type="submission" date="2025-05" db="UniProtKB">
        <authorList>
            <consortium name="Ensembl"/>
        </authorList>
    </citation>
    <scope>IDENTIFICATION</scope>
</reference>
<evidence type="ECO:0000256" key="15">
    <source>
        <dbReference type="SAM" id="MobiDB-lite"/>
    </source>
</evidence>
<feature type="transmembrane region" description="Helical" evidence="16">
    <location>
        <begin position="642"/>
        <end position="664"/>
    </location>
</feature>
<keyword evidence="20" id="KW-1185">Reference proteome</keyword>
<dbReference type="GO" id="GO:0005509">
    <property type="term" value="F:calcium ion binding"/>
    <property type="evidence" value="ECO:0007669"/>
    <property type="project" value="UniProtKB-UniRule"/>
</dbReference>
<proteinExistence type="predicted"/>
<evidence type="ECO:0000256" key="13">
    <source>
        <dbReference type="RuleBase" id="RU003318"/>
    </source>
</evidence>
<protein>
    <recommendedName>
        <fullName evidence="18">Cadherin domain-containing protein</fullName>
    </recommendedName>
</protein>
<dbReference type="GO" id="GO:0016339">
    <property type="term" value="P:calcium-dependent cell-cell adhesion via plasma membrane cell adhesion molecules"/>
    <property type="evidence" value="ECO:0007669"/>
    <property type="project" value="TreeGrafter"/>
</dbReference>
<dbReference type="InterPro" id="IPR015919">
    <property type="entry name" value="Cadherin-like_sf"/>
</dbReference>
<evidence type="ECO:0000256" key="3">
    <source>
        <dbReference type="ARBA" id="ARBA00022685"/>
    </source>
</evidence>
<feature type="domain" description="Cadherin" evidence="18">
    <location>
        <begin position="91"/>
        <end position="198"/>
    </location>
</feature>
<feature type="domain" description="Cadherin" evidence="18">
    <location>
        <begin position="979"/>
        <end position="1085"/>
    </location>
</feature>
<feature type="region of interest" description="Disordered" evidence="15">
    <location>
        <begin position="26"/>
        <end position="82"/>
    </location>
</feature>
<comment type="function">
    <text evidence="14">Cadherins are calcium-dependent cell adhesion proteins.</text>
</comment>
<dbReference type="Ensembl" id="ENSCMMT00000011771.1">
    <property type="protein sequence ID" value="ENSCMMP00000010691.1"/>
    <property type="gene ID" value="ENSCMMG00000006753.1"/>
</dbReference>
<dbReference type="GO" id="GO:0005737">
    <property type="term" value="C:cytoplasm"/>
    <property type="evidence" value="ECO:0007669"/>
    <property type="project" value="TreeGrafter"/>
</dbReference>
<dbReference type="SMART" id="SM00112">
    <property type="entry name" value="CA"/>
    <property type="match status" value="5"/>
</dbReference>
<dbReference type="InterPro" id="IPR002126">
    <property type="entry name" value="Cadherin-like_dom"/>
</dbReference>
<evidence type="ECO:0000256" key="17">
    <source>
        <dbReference type="SAM" id="SignalP"/>
    </source>
</evidence>
<dbReference type="GO" id="GO:0045296">
    <property type="term" value="F:cadherin binding"/>
    <property type="evidence" value="ECO:0007669"/>
    <property type="project" value="TreeGrafter"/>
</dbReference>
<keyword evidence="8 13" id="KW-0130">Cell adhesion</keyword>
<dbReference type="GO" id="GO:0005912">
    <property type="term" value="C:adherens junction"/>
    <property type="evidence" value="ECO:0007669"/>
    <property type="project" value="TreeGrafter"/>
</dbReference>
<evidence type="ECO:0000256" key="16">
    <source>
        <dbReference type="SAM" id="Phobius"/>
    </source>
</evidence>
<organism evidence="19 20">
    <name type="scientific">Cairina moschata</name>
    <name type="common">Muscovy duck</name>
    <dbReference type="NCBI Taxonomy" id="8855"/>
    <lineage>
        <taxon>Eukaryota</taxon>
        <taxon>Metazoa</taxon>
        <taxon>Chordata</taxon>
        <taxon>Craniata</taxon>
        <taxon>Vertebrata</taxon>
        <taxon>Euteleostomi</taxon>
        <taxon>Archelosauria</taxon>
        <taxon>Archosauria</taxon>
        <taxon>Dinosauria</taxon>
        <taxon>Saurischia</taxon>
        <taxon>Theropoda</taxon>
        <taxon>Coelurosauria</taxon>
        <taxon>Aves</taxon>
        <taxon>Neognathae</taxon>
        <taxon>Galloanserae</taxon>
        <taxon>Anseriformes</taxon>
        <taxon>Anatidae</taxon>
        <taxon>Anatinae</taxon>
        <taxon>Cairina</taxon>
    </lineage>
</organism>
<dbReference type="GO" id="GO:0016342">
    <property type="term" value="C:catenin complex"/>
    <property type="evidence" value="ECO:0007669"/>
    <property type="project" value="TreeGrafter"/>
</dbReference>
<dbReference type="GO" id="GO:0007156">
    <property type="term" value="P:homophilic cell adhesion via plasma membrane adhesion molecules"/>
    <property type="evidence" value="ECO:0007669"/>
    <property type="project" value="InterPro"/>
</dbReference>
<evidence type="ECO:0000256" key="6">
    <source>
        <dbReference type="ARBA" id="ARBA00022737"/>
    </source>
</evidence>
<keyword evidence="6" id="KW-0677">Repeat</keyword>
<evidence type="ECO:0000256" key="14">
    <source>
        <dbReference type="RuleBase" id="RU004357"/>
    </source>
</evidence>
<keyword evidence="17" id="KW-0732">Signal</keyword>
<sequence>MRGSRSGLCPLLLLLLLPPAAAPARPCAPPGPGDGTVQYEDEEPHAGAVAPRPPGWLPVTPQDVQPGPVRSRRSLQEVPDVPRALRRRKRDWVIPPIKVPENERGPFPKKLVQIKSNRDREAKIFYSITGQGADTRPEGIFTIEKETGWMKVTQPLDREHMDKYHLFSHAVSENGKPVEEPMEIIVTVTDQNDNKPQFTQEVFRGSVPEGALPGTSVMQVNATDADDAVETYNGVLAYSILSQEPREPHPHMFTVNRATGTLSVIASGLDRERVREYTLTMQAADLDGEGLTTTALAVIEITDVNDNAPEFDPKTYEAAVPENEAGLEVARLHTTDLDEPQTPAWRAVYSIMRGNEGGAFAITTDPASNEGVLRTAKALDYEAKRQFVLHVAVANEAPFVVKLPTATATVTVSVEDVNEAPVFDPPVRLAQVAEDAPLGQPLASYTAQDPDRAQRQRIKYVVGSDPAGWLAVHPENGLITARDHLDRESPFAKNSTYVAVLLAVDDGSPPATGTGTLLLTLLDVNDHGPEPEPRNIVVCNRSPVPQVLTVIDRDLPPNTGPFRAELSHGSGDSWAVEVGDSGDTVTLRLTEPLEQEEYSIYLRLFDRQGKDQVTVIKAQVCDCQGRVESCAYEPQVATGVPIILAVLGALLAFLIILLLLLLFVRRRKVVKEPLLLPEDDTRDNVFYYGEEGGGEEDQDYDLSQLHRGLDARPEVIRNDVAPPLMAAPQYRPRPANPEDIGTFIDENLKAADTDPTAPPYDSLLVFDYEGSGSEAASLSSLNSSDSNQDQDYDYLNEWGNRFKKLARPRGAATRPAWCCPSRPLLQALDYEAKRQFVLHVAVANEAPFIVKLPTATATVTVSVEDVNEAPVFDPPVRLAQVAEDAPLGQPLASYTAQDPDRAQRQRIKYVVGSDPAGWLAVHPENGLITARDHLDRESPFAKNSTYVAVLLAVDDGSPPATGTGTLLLTLLDVNDHGPEPEPRNIVVCNRSPVPQVLTVIDRDLPPNTGPFRAELSHGSGDSWAVEVGDSGDTVTLRLTEPLEQEEYSIYLRLFDRQGKDQVTVIKAQVCDCQGRVESCAYEPQVATGVPIILAVLGALLAFLIILLLLLLFVRRRKVVKEPLLLPEDDTRDNVFYYGEEGGGEEDQDYDLSQLHRGLDARPEVIRNDVAPPLMAAPQYRPRPANPDEIGNFIDENLKAADTDPTAPPYDSLLVFDYEGSGSEAASLSSLNSSDSNQDQDYDYLNEWGNRFKKLAELYGGGEDDD</sequence>
<keyword evidence="3" id="KW-0165">Cleavage on pair of basic residues</keyword>
<keyword evidence="5" id="KW-0479">Metal-binding</keyword>
<evidence type="ECO:0000256" key="10">
    <source>
        <dbReference type="ARBA" id="ARBA00023136"/>
    </source>
</evidence>
<evidence type="ECO:0000313" key="19">
    <source>
        <dbReference type="Ensembl" id="ENSCMMP00000010910.1"/>
    </source>
</evidence>
<evidence type="ECO:0000256" key="7">
    <source>
        <dbReference type="ARBA" id="ARBA00022837"/>
    </source>
</evidence>
<dbReference type="PANTHER" id="PTHR24027:SF446">
    <property type="entry name" value="CADHERIN-3"/>
    <property type="match status" value="1"/>
</dbReference>
<comment type="subcellular location">
    <subcellularLocation>
        <location evidence="1 13">Cell membrane</location>
        <topology evidence="1 13">Single-pass type I membrane protein</topology>
    </subcellularLocation>
</comment>
<evidence type="ECO:0000256" key="8">
    <source>
        <dbReference type="ARBA" id="ARBA00022889"/>
    </source>
</evidence>
<dbReference type="InterPro" id="IPR000233">
    <property type="entry name" value="Cadherin_Y-type_LIR"/>
</dbReference>
<dbReference type="GO" id="GO:0044331">
    <property type="term" value="P:cell-cell adhesion mediated by cadherin"/>
    <property type="evidence" value="ECO:0007669"/>
    <property type="project" value="TreeGrafter"/>
</dbReference>
<dbReference type="PANTHER" id="PTHR24027">
    <property type="entry name" value="CADHERIN-23"/>
    <property type="match status" value="1"/>
</dbReference>
<feature type="domain" description="Cadherin" evidence="18">
    <location>
        <begin position="312"/>
        <end position="423"/>
    </location>
</feature>
<feature type="domain" description="Cadherin" evidence="18">
    <location>
        <begin position="424"/>
        <end position="531"/>
    </location>
</feature>
<feature type="domain" description="Cadherin" evidence="18">
    <location>
        <begin position="873"/>
        <end position="980"/>
    </location>
</feature>
<dbReference type="FunFam" id="2.60.40.60:FF:000031">
    <property type="entry name" value="Cadherin 3"/>
    <property type="match status" value="2"/>
</dbReference>
<dbReference type="GO" id="GO:0008013">
    <property type="term" value="F:beta-catenin binding"/>
    <property type="evidence" value="ECO:0007669"/>
    <property type="project" value="TreeGrafter"/>
</dbReference>
<feature type="domain" description="Cadherin" evidence="18">
    <location>
        <begin position="741"/>
        <end position="872"/>
    </location>
</feature>
<dbReference type="InterPro" id="IPR027397">
    <property type="entry name" value="Catenin-bd_sf"/>
</dbReference>
<dbReference type="PROSITE" id="PS50268">
    <property type="entry name" value="CADHERIN_2"/>
    <property type="match status" value="8"/>
</dbReference>
<keyword evidence="2" id="KW-1003">Cell membrane</keyword>
<dbReference type="Pfam" id="PF01049">
    <property type="entry name" value="CADH_Y-type_LIR"/>
    <property type="match status" value="2"/>
</dbReference>
<keyword evidence="10 16" id="KW-0472">Membrane</keyword>
<dbReference type="FunFam" id="2.60.40.60:FF:000011">
    <property type="entry name" value="Cadherin 1"/>
    <property type="match status" value="1"/>
</dbReference>
<evidence type="ECO:0000256" key="1">
    <source>
        <dbReference type="ARBA" id="ARBA00004251"/>
    </source>
</evidence>
<name>A0A8C3BSU7_CAIMO</name>
<dbReference type="PROSITE" id="PS00232">
    <property type="entry name" value="CADHERIN_1"/>
    <property type="match status" value="3"/>
</dbReference>
<evidence type="ECO:0000259" key="18">
    <source>
        <dbReference type="PROSITE" id="PS50268"/>
    </source>
</evidence>
<dbReference type="Gene3D" id="2.60.40.60">
    <property type="entry name" value="Cadherins"/>
    <property type="match status" value="8"/>
</dbReference>
<evidence type="ECO:0000256" key="2">
    <source>
        <dbReference type="ARBA" id="ARBA00022475"/>
    </source>
</evidence>
<evidence type="ECO:0000256" key="11">
    <source>
        <dbReference type="ARBA" id="ARBA00023180"/>
    </source>
</evidence>
<dbReference type="FunFam" id="2.60.40.60:FF:000019">
    <property type="entry name" value="Cadherin 2"/>
    <property type="match status" value="1"/>
</dbReference>
<feature type="chain" id="PRO_5044679549" description="Cadherin domain-containing protein" evidence="17">
    <location>
        <begin position="24"/>
        <end position="1265"/>
    </location>
</feature>
<evidence type="ECO:0000256" key="9">
    <source>
        <dbReference type="ARBA" id="ARBA00022989"/>
    </source>
</evidence>
<keyword evidence="7 12" id="KW-0106">Calcium</keyword>
<feature type="signal peptide" evidence="17">
    <location>
        <begin position="1"/>
        <end position="23"/>
    </location>
</feature>
<keyword evidence="4 13" id="KW-0812">Transmembrane</keyword>
<dbReference type="InterPro" id="IPR039808">
    <property type="entry name" value="Cadherin"/>
</dbReference>
<evidence type="ECO:0000256" key="5">
    <source>
        <dbReference type="ARBA" id="ARBA00022723"/>
    </source>
</evidence>
<dbReference type="GO" id="GO:0007043">
    <property type="term" value="P:cell-cell junction assembly"/>
    <property type="evidence" value="ECO:0007669"/>
    <property type="project" value="TreeGrafter"/>
</dbReference>
<dbReference type="InterPro" id="IPR020894">
    <property type="entry name" value="Cadherin_CS"/>
</dbReference>
<dbReference type="SUPFAM" id="SSF49313">
    <property type="entry name" value="Cadherin-like"/>
    <property type="match status" value="7"/>
</dbReference>
<keyword evidence="11" id="KW-0325">Glycoprotein</keyword>
<evidence type="ECO:0000256" key="4">
    <source>
        <dbReference type="ARBA" id="ARBA00022692"/>
    </source>
</evidence>
<dbReference type="FunFam" id="2.60.40.60:FF:000022">
    <property type="entry name" value="Cadherin 2"/>
    <property type="match status" value="1"/>
</dbReference>
<feature type="domain" description="Cadherin" evidence="18">
    <location>
        <begin position="530"/>
        <end position="636"/>
    </location>
</feature>
<dbReference type="Ensembl" id="ENSCMMT00000011994.1">
    <property type="protein sequence ID" value="ENSCMMP00000010910.1"/>
    <property type="gene ID" value="ENSCMMG00000006753.1"/>
</dbReference>
<dbReference type="GO" id="GO:0009986">
    <property type="term" value="C:cell surface"/>
    <property type="evidence" value="ECO:0007669"/>
    <property type="project" value="UniProtKB-ARBA"/>
</dbReference>
<dbReference type="Proteomes" id="UP000694556">
    <property type="component" value="Unassembled WGS sequence"/>
</dbReference>
<dbReference type="FunFam" id="2.60.40.60:FF:000027">
    <property type="entry name" value="Cadherin 2"/>
    <property type="match status" value="2"/>
</dbReference>
<dbReference type="Pfam" id="PF00028">
    <property type="entry name" value="Cadherin"/>
    <property type="match status" value="7"/>
</dbReference>
<evidence type="ECO:0000313" key="20">
    <source>
        <dbReference type="Proteomes" id="UP000694556"/>
    </source>
</evidence>
<feature type="transmembrane region" description="Helical" evidence="16">
    <location>
        <begin position="1091"/>
        <end position="1113"/>
    </location>
</feature>
<dbReference type="AlphaFoldDB" id="A0A8C3BSU7"/>
<evidence type="ECO:0000256" key="12">
    <source>
        <dbReference type="PROSITE-ProRule" id="PRU00043"/>
    </source>
</evidence>
<accession>A0A8C3BSU7</accession>
<dbReference type="GO" id="GO:0034332">
    <property type="term" value="P:adherens junction organization"/>
    <property type="evidence" value="ECO:0007669"/>
    <property type="project" value="TreeGrafter"/>
</dbReference>
<dbReference type="CDD" id="cd00031">
    <property type="entry name" value="CA_like"/>
    <property type="match status" value="1"/>
</dbReference>
<feature type="domain" description="Cadherin" evidence="18">
    <location>
        <begin position="199"/>
        <end position="311"/>
    </location>
</feature>
<dbReference type="CDD" id="cd11304">
    <property type="entry name" value="Cadherin_repeat"/>
    <property type="match status" value="5"/>
</dbReference>
<dbReference type="PRINTS" id="PR00205">
    <property type="entry name" value="CADHERIN"/>
</dbReference>
<dbReference type="FunFam" id="4.10.900.10:FF:000001">
    <property type="entry name" value="Cadherin 2"/>
    <property type="match status" value="2"/>
</dbReference>
<keyword evidence="9 16" id="KW-1133">Transmembrane helix</keyword>